<feature type="transmembrane region" description="Helical" evidence="1">
    <location>
        <begin position="65"/>
        <end position="82"/>
    </location>
</feature>
<evidence type="ECO:0000313" key="3">
    <source>
        <dbReference type="Proteomes" id="UP000254919"/>
    </source>
</evidence>
<gene>
    <name evidence="2" type="ORF">NCTC13291_03827</name>
</gene>
<dbReference type="Proteomes" id="UP000254919">
    <property type="component" value="Unassembled WGS sequence"/>
</dbReference>
<proteinExistence type="predicted"/>
<dbReference type="RefSeq" id="WP_019462300.1">
    <property type="nucleotide sequence ID" value="NZ_AP031462.1"/>
</dbReference>
<feature type="transmembrane region" description="Helical" evidence="1">
    <location>
        <begin position="12"/>
        <end position="32"/>
    </location>
</feature>
<sequence>MPSPARQALTRHALSLGAVLLAVGAMALYRHLYVEPREWGALCLDLSRAPLACRPRAALLWLQHWQLWGAGALLLGLWAFLGGPAPARIAAVALGVIAVLNYNASWGMLGAVLGAWAWIGDAMRPRRPA</sequence>
<dbReference type="GeneID" id="99634970"/>
<keyword evidence="1" id="KW-0472">Membrane</keyword>
<keyword evidence="1" id="KW-0812">Transmembrane</keyword>
<name>A0A379N602_9PROT</name>
<dbReference type="EMBL" id="UGVN01000001">
    <property type="protein sequence ID" value="SUE42209.1"/>
    <property type="molecule type" value="Genomic_DNA"/>
</dbReference>
<feature type="transmembrane region" description="Helical" evidence="1">
    <location>
        <begin position="89"/>
        <end position="119"/>
    </location>
</feature>
<keyword evidence="1" id="KW-1133">Transmembrane helix</keyword>
<dbReference type="AlphaFoldDB" id="A0A379N602"/>
<accession>A0A379N602</accession>
<protein>
    <submittedName>
        <fullName evidence="2">Uncharacterized protein</fullName>
    </submittedName>
</protein>
<organism evidence="2 3">
    <name type="scientific">Roseomonas mucosa</name>
    <dbReference type="NCBI Taxonomy" id="207340"/>
    <lineage>
        <taxon>Bacteria</taxon>
        <taxon>Pseudomonadati</taxon>
        <taxon>Pseudomonadota</taxon>
        <taxon>Alphaproteobacteria</taxon>
        <taxon>Acetobacterales</taxon>
        <taxon>Roseomonadaceae</taxon>
        <taxon>Roseomonas</taxon>
    </lineage>
</organism>
<reference evidence="2 3" key="1">
    <citation type="submission" date="2018-06" db="EMBL/GenBank/DDBJ databases">
        <authorList>
            <consortium name="Pathogen Informatics"/>
            <person name="Doyle S."/>
        </authorList>
    </citation>
    <scope>NUCLEOTIDE SEQUENCE [LARGE SCALE GENOMIC DNA]</scope>
    <source>
        <strain evidence="2 3">NCTC13291</strain>
    </source>
</reference>
<evidence type="ECO:0000256" key="1">
    <source>
        <dbReference type="SAM" id="Phobius"/>
    </source>
</evidence>
<evidence type="ECO:0000313" key="2">
    <source>
        <dbReference type="EMBL" id="SUE42209.1"/>
    </source>
</evidence>